<dbReference type="EMBL" id="FN595497">
    <property type="protein sequence ID" value="CBI23853.3"/>
    <property type="molecule type" value="Genomic_DNA"/>
</dbReference>
<dbReference type="InParanoid" id="D7T024"/>
<dbReference type="Proteomes" id="UP000009183">
    <property type="component" value="Chromosome 12"/>
</dbReference>
<sequence length="87" mass="10024">MLSGRLASFLQFFSFNKTSPFRCSIDEGSSLRPVSSRKSSFKLSIFSPISGSFFSLEQFERIRVFRDFNLKMNQGFCTLPDLIKQVH</sequence>
<evidence type="ECO:0000313" key="2">
    <source>
        <dbReference type="Proteomes" id="UP000009183"/>
    </source>
</evidence>
<reference evidence="2" key="1">
    <citation type="journal article" date="2007" name="Nature">
        <title>The grapevine genome sequence suggests ancestral hexaploidization in major angiosperm phyla.</title>
        <authorList>
            <consortium name="The French-Italian Public Consortium for Grapevine Genome Characterization."/>
            <person name="Jaillon O."/>
            <person name="Aury J.-M."/>
            <person name="Noel B."/>
            <person name="Policriti A."/>
            <person name="Clepet C."/>
            <person name="Casagrande A."/>
            <person name="Choisne N."/>
            <person name="Aubourg S."/>
            <person name="Vitulo N."/>
            <person name="Jubin C."/>
            <person name="Vezzi A."/>
            <person name="Legeai F."/>
            <person name="Hugueney P."/>
            <person name="Dasilva C."/>
            <person name="Horner D."/>
            <person name="Mica E."/>
            <person name="Jublot D."/>
            <person name="Poulain J."/>
            <person name="Bruyere C."/>
            <person name="Billault A."/>
            <person name="Segurens B."/>
            <person name="Gouyvenoux M."/>
            <person name="Ugarte E."/>
            <person name="Cattonaro F."/>
            <person name="Anthouard V."/>
            <person name="Vico V."/>
            <person name="Del Fabbro C."/>
            <person name="Alaux M."/>
            <person name="Di Gaspero G."/>
            <person name="Dumas V."/>
            <person name="Felice N."/>
            <person name="Paillard S."/>
            <person name="Juman I."/>
            <person name="Moroldo M."/>
            <person name="Scalabrin S."/>
            <person name="Canaguier A."/>
            <person name="Le Clainche I."/>
            <person name="Malacrida G."/>
            <person name="Durand E."/>
            <person name="Pesole G."/>
            <person name="Laucou V."/>
            <person name="Chatelet P."/>
            <person name="Merdinoglu D."/>
            <person name="Delledonne M."/>
            <person name="Pezzotti M."/>
            <person name="Lecharny A."/>
            <person name="Scarpelli C."/>
            <person name="Artiguenave F."/>
            <person name="Pe M.E."/>
            <person name="Valle G."/>
            <person name="Morgante M."/>
            <person name="Caboche M."/>
            <person name="Adam-Blondon A.-F."/>
            <person name="Weissenbach J."/>
            <person name="Quetier F."/>
            <person name="Wincker P."/>
        </authorList>
    </citation>
    <scope>NUCLEOTIDE SEQUENCE [LARGE SCALE GENOMIC DNA]</scope>
    <source>
        <strain evidence="2">cv. Pinot noir / PN40024</strain>
    </source>
</reference>
<dbReference type="PaxDb" id="29760-VIT_12s0034g01300.t01"/>
<name>D7T024_VITVI</name>
<dbReference type="HOGENOM" id="CLU_2487961_0_0_1"/>
<protein>
    <submittedName>
        <fullName evidence="1">Uncharacterized protein</fullName>
    </submittedName>
</protein>
<accession>D7T024</accession>
<organism evidence="1 2">
    <name type="scientific">Vitis vinifera</name>
    <name type="common">Grape</name>
    <dbReference type="NCBI Taxonomy" id="29760"/>
    <lineage>
        <taxon>Eukaryota</taxon>
        <taxon>Viridiplantae</taxon>
        <taxon>Streptophyta</taxon>
        <taxon>Embryophyta</taxon>
        <taxon>Tracheophyta</taxon>
        <taxon>Spermatophyta</taxon>
        <taxon>Magnoliopsida</taxon>
        <taxon>eudicotyledons</taxon>
        <taxon>Gunneridae</taxon>
        <taxon>Pentapetalae</taxon>
        <taxon>rosids</taxon>
        <taxon>Vitales</taxon>
        <taxon>Vitaceae</taxon>
        <taxon>Viteae</taxon>
        <taxon>Vitis</taxon>
    </lineage>
</organism>
<dbReference type="eggNOG" id="ENOG502T1K6">
    <property type="taxonomic scope" value="Eukaryota"/>
</dbReference>
<proteinExistence type="predicted"/>
<evidence type="ECO:0000313" key="1">
    <source>
        <dbReference type="EMBL" id="CBI23853.3"/>
    </source>
</evidence>
<dbReference type="OMA" id="FPIEDGN"/>
<keyword evidence="2" id="KW-1185">Reference proteome</keyword>
<dbReference type="AlphaFoldDB" id="D7T024"/>
<gene>
    <name evidence="1" type="ordered locus">VIT_12s0034g01300</name>
</gene>